<reference evidence="1 2" key="2">
    <citation type="submission" date="2008-10" db="EMBL/GenBank/DDBJ databases">
        <authorList>
            <person name="Fulton L."/>
            <person name="Clifton S."/>
            <person name="Fulton B."/>
            <person name="Xu J."/>
            <person name="Minx P."/>
            <person name="Pepin K.H."/>
            <person name="Johnson M."/>
            <person name="Thiruvilangam P."/>
            <person name="Bhonagiri V."/>
            <person name="Nash W.E."/>
            <person name="Mardis E.R."/>
            <person name="Wilson R.K."/>
        </authorList>
    </citation>
    <scope>NUCLEOTIDE SEQUENCE [LARGE SCALE GENOMIC DNA]</scope>
    <source>
        <strain evidence="1 2">DSM 13279</strain>
    </source>
</reference>
<evidence type="ECO:0000313" key="1">
    <source>
        <dbReference type="EMBL" id="EEA91064.1"/>
    </source>
</evidence>
<evidence type="ECO:0000313" key="2">
    <source>
        <dbReference type="Proteomes" id="UP000003560"/>
    </source>
</evidence>
<accession>B6G9H4</accession>
<keyword evidence="2" id="KW-1185">Reference proteome</keyword>
<dbReference type="Proteomes" id="UP000003560">
    <property type="component" value="Unassembled WGS sequence"/>
</dbReference>
<reference evidence="1 2" key="1">
    <citation type="submission" date="2008-10" db="EMBL/GenBank/DDBJ databases">
        <title>Draft genome sequence of Collinsella stercoris (DSM 13279).</title>
        <authorList>
            <person name="Sudarsanam P."/>
            <person name="Ley R."/>
            <person name="Guruge J."/>
            <person name="Turnbaugh P.J."/>
            <person name="Mahowald M."/>
            <person name="Liep D."/>
            <person name="Gordon J."/>
        </authorList>
    </citation>
    <scope>NUCLEOTIDE SEQUENCE [LARGE SCALE GENOMIC DNA]</scope>
    <source>
        <strain evidence="1 2">DSM 13279</strain>
    </source>
</reference>
<dbReference type="EMBL" id="ABXJ01000040">
    <property type="protein sequence ID" value="EEA91064.1"/>
    <property type="molecule type" value="Genomic_DNA"/>
</dbReference>
<dbReference type="HOGENOM" id="CLU_2914571_0_0_11"/>
<proteinExistence type="predicted"/>
<comment type="caution">
    <text evidence="1">The sequence shown here is derived from an EMBL/GenBank/DDBJ whole genome shotgun (WGS) entry which is preliminary data.</text>
</comment>
<dbReference type="AlphaFoldDB" id="B6G9H4"/>
<gene>
    <name evidence="1" type="ORF">COLSTE_00715</name>
</gene>
<organism evidence="1 2">
    <name type="scientific">Collinsella stercoris DSM 13279</name>
    <dbReference type="NCBI Taxonomy" id="445975"/>
    <lineage>
        <taxon>Bacteria</taxon>
        <taxon>Bacillati</taxon>
        <taxon>Actinomycetota</taxon>
        <taxon>Coriobacteriia</taxon>
        <taxon>Coriobacteriales</taxon>
        <taxon>Coriobacteriaceae</taxon>
        <taxon>Collinsella</taxon>
    </lineage>
</organism>
<sequence length="61" mass="6398">MGASGSEEGGAAKLGAHRHSEHIGIQSISTLGRCIECQHGTSRELGCCRDIVRPAIRLRGA</sequence>
<protein>
    <submittedName>
        <fullName evidence="1">Uncharacterized protein</fullName>
    </submittedName>
</protein>
<name>B6G9H4_9ACTN</name>